<reference evidence="2" key="2">
    <citation type="submission" date="2022-06" db="EMBL/GenBank/DDBJ databases">
        <title>Thermospira aquatica gen. nov., sp. nov.</title>
        <authorList>
            <person name="Ben Ali Gam Z."/>
            <person name="Labat M."/>
        </authorList>
    </citation>
    <scope>NUCLEOTIDE SEQUENCE</scope>
    <source>
        <strain evidence="2">F1F22</strain>
    </source>
</reference>
<evidence type="ECO:0008006" key="4">
    <source>
        <dbReference type="Google" id="ProtNLM"/>
    </source>
</evidence>
<dbReference type="RefSeq" id="WP_271435485.1">
    <property type="nucleotide sequence ID" value="NZ_CP073355.1"/>
</dbReference>
<organism evidence="2 3">
    <name type="scientific">Thermospira aquatica</name>
    <dbReference type="NCBI Taxonomy" id="2828656"/>
    <lineage>
        <taxon>Bacteria</taxon>
        <taxon>Pseudomonadati</taxon>
        <taxon>Spirochaetota</taxon>
        <taxon>Spirochaetia</taxon>
        <taxon>Brevinematales</taxon>
        <taxon>Thermospiraceae</taxon>
        <taxon>Thermospira</taxon>
    </lineage>
</organism>
<dbReference type="Proteomes" id="UP001056539">
    <property type="component" value="Chromosome"/>
</dbReference>
<keyword evidence="1" id="KW-0472">Membrane</keyword>
<protein>
    <recommendedName>
        <fullName evidence="4">DUF4129 domain-containing protein</fullName>
    </recommendedName>
</protein>
<keyword evidence="3" id="KW-1185">Reference proteome</keyword>
<gene>
    <name evidence="2" type="ORF">KDW03_00695</name>
</gene>
<evidence type="ECO:0000256" key="1">
    <source>
        <dbReference type="SAM" id="Phobius"/>
    </source>
</evidence>
<dbReference type="KEGG" id="taqu:KDW03_00695"/>
<evidence type="ECO:0000313" key="2">
    <source>
        <dbReference type="EMBL" id="URA10355.1"/>
    </source>
</evidence>
<keyword evidence="1" id="KW-0812">Transmembrane</keyword>
<proteinExistence type="predicted"/>
<evidence type="ECO:0000313" key="3">
    <source>
        <dbReference type="Proteomes" id="UP001056539"/>
    </source>
</evidence>
<dbReference type="AlphaFoldDB" id="A0AAX3BDM9"/>
<accession>A0AAX3BDM9</accession>
<feature type="transmembrane region" description="Helical" evidence="1">
    <location>
        <begin position="120"/>
        <end position="138"/>
    </location>
</feature>
<keyword evidence="1" id="KW-1133">Transmembrane helix</keyword>
<reference evidence="2" key="1">
    <citation type="submission" date="2021-04" db="EMBL/GenBank/DDBJ databases">
        <authorList>
            <person name="Postec A."/>
        </authorList>
    </citation>
    <scope>NUCLEOTIDE SEQUENCE</scope>
    <source>
        <strain evidence="2">F1F22</strain>
    </source>
</reference>
<dbReference type="EMBL" id="CP073355">
    <property type="protein sequence ID" value="URA10355.1"/>
    <property type="molecule type" value="Genomic_DNA"/>
</dbReference>
<name>A0AAX3BDM9_9SPIR</name>
<sequence>MWWWLWLLLPLFPANEVPIGESFEVVYPVTGKVLTYEFEGDLSPFVLLQSVERTNGLRFSLRHFSLSNVVFPPVRVISFSQGDTNIVRFEGWVLRVAPTNIGVSQLQDLAPIYFFTDYTWLLWLFLILVLVFGIVWWWKNRGKTHQEETSSFAEETLEEAFQHLRQALDILGEKEYYSEVAYLLRRVLEKAYDFPAREMASREIGVRIVATGELKELILDVLKWCDRVKYAKHITSEAKRREILEQLEEIYKELILSKEEKP</sequence>